<sequence>MEPPLTVGAWTMTADSTVTEPIAAAATTTTFADIAIVGGGLAGSLAASVLARAGHRVALVDKRAVYPDEFRVEKIGGQQLEMLRRLGFIRSLASVACPYDRVLNVREGKVVDVSVGQAYGLPYAGLVAMARGQIPDPSSLIVDEVTAMTCSDDVQHLELASGRRLNARLVVLATGMAGALGYKLGIRRRVLAAGHSVSFGFTIARRDGAPFDFKALTYYGERTSDGVDYLSLFPVPTGMRANLFMFRDPADPVMRDLRRDTEATVLRLLPGLQPYLGDFRVTDRVRNWVMDLSVVEGHLQPGIVLIGDAFQTNCPAAGTGVARLLVDVERLCTEYAPRWLATGGMGIEKISEFYSDRDKIAADQQSLKMARFRQALTSRDDIGWDVRRRLHFLRRSITHRVDQMRPGWLAQVRSALRA</sequence>
<evidence type="ECO:0000313" key="2">
    <source>
        <dbReference type="EMBL" id="TFV51010.1"/>
    </source>
</evidence>
<accession>A0A4Y9M7A4</accession>
<name>A0A4Y9M7A4_9BRAD</name>
<dbReference type="InterPro" id="IPR051205">
    <property type="entry name" value="UbiH/COQ6_monooxygenase"/>
</dbReference>
<dbReference type="AlphaFoldDB" id="A0A4Y9M7A4"/>
<dbReference type="InterPro" id="IPR002938">
    <property type="entry name" value="FAD-bd"/>
</dbReference>
<dbReference type="GO" id="GO:0071949">
    <property type="term" value="F:FAD binding"/>
    <property type="evidence" value="ECO:0007669"/>
    <property type="project" value="InterPro"/>
</dbReference>
<dbReference type="SUPFAM" id="SSF51905">
    <property type="entry name" value="FAD/NAD(P)-binding domain"/>
    <property type="match status" value="1"/>
</dbReference>
<dbReference type="EMBL" id="SPQT01000001">
    <property type="protein sequence ID" value="TFV51010.1"/>
    <property type="molecule type" value="Genomic_DNA"/>
</dbReference>
<dbReference type="PANTHER" id="PTHR43876:SF7">
    <property type="entry name" value="UBIQUINONE BIOSYNTHESIS MONOOXYGENASE COQ6, MITOCHONDRIAL"/>
    <property type="match status" value="1"/>
</dbReference>
<gene>
    <name evidence="2" type="ORF">E4K65_02600</name>
</gene>
<comment type="caution">
    <text evidence="2">The sequence shown here is derived from an EMBL/GenBank/DDBJ whole genome shotgun (WGS) entry which is preliminary data.</text>
</comment>
<evidence type="ECO:0000259" key="1">
    <source>
        <dbReference type="Pfam" id="PF01494"/>
    </source>
</evidence>
<dbReference type="Gene3D" id="3.50.50.60">
    <property type="entry name" value="FAD/NAD(P)-binding domain"/>
    <property type="match status" value="1"/>
</dbReference>
<feature type="domain" description="FAD-binding" evidence="1">
    <location>
        <begin position="33"/>
        <end position="331"/>
    </location>
</feature>
<proteinExistence type="predicted"/>
<keyword evidence="2" id="KW-0503">Monooxygenase</keyword>
<keyword evidence="3" id="KW-1185">Reference proteome</keyword>
<protein>
    <submittedName>
        <fullName evidence="2">FAD-dependent monooxygenase</fullName>
    </submittedName>
</protein>
<dbReference type="GO" id="GO:0004497">
    <property type="term" value="F:monooxygenase activity"/>
    <property type="evidence" value="ECO:0007669"/>
    <property type="project" value="UniProtKB-KW"/>
</dbReference>
<dbReference type="Proteomes" id="UP000297966">
    <property type="component" value="Unassembled WGS sequence"/>
</dbReference>
<dbReference type="OrthoDB" id="7907296at2"/>
<dbReference type="Pfam" id="PF01494">
    <property type="entry name" value="FAD_binding_3"/>
    <property type="match status" value="1"/>
</dbReference>
<dbReference type="InterPro" id="IPR036188">
    <property type="entry name" value="FAD/NAD-bd_sf"/>
</dbReference>
<organism evidence="2 3">
    <name type="scientific">Bradyrhizobium niftali</name>
    <dbReference type="NCBI Taxonomy" id="2560055"/>
    <lineage>
        <taxon>Bacteria</taxon>
        <taxon>Pseudomonadati</taxon>
        <taxon>Pseudomonadota</taxon>
        <taxon>Alphaproteobacteria</taxon>
        <taxon>Hyphomicrobiales</taxon>
        <taxon>Nitrobacteraceae</taxon>
        <taxon>Bradyrhizobium</taxon>
    </lineage>
</organism>
<keyword evidence="2" id="KW-0560">Oxidoreductase</keyword>
<evidence type="ECO:0000313" key="3">
    <source>
        <dbReference type="Proteomes" id="UP000297966"/>
    </source>
</evidence>
<dbReference type="PANTHER" id="PTHR43876">
    <property type="entry name" value="UBIQUINONE BIOSYNTHESIS MONOOXYGENASE COQ6, MITOCHONDRIAL"/>
    <property type="match status" value="1"/>
</dbReference>
<reference evidence="2 3" key="1">
    <citation type="submission" date="2019-03" db="EMBL/GenBank/DDBJ databases">
        <title>Bradyrhizobium diversity isolated from nodules of Chamaecrista fasciculata.</title>
        <authorList>
            <person name="Klepa M.S."/>
            <person name="Urquiaga M.O."/>
            <person name="Hungria M."/>
            <person name="Delamuta J.R."/>
        </authorList>
    </citation>
    <scope>NUCLEOTIDE SEQUENCE [LARGE SCALE GENOMIC DNA]</scope>
    <source>
        <strain evidence="2 3">CNPSo 3448</strain>
    </source>
</reference>
<dbReference type="PRINTS" id="PR00420">
    <property type="entry name" value="RNGMNOXGNASE"/>
</dbReference>